<dbReference type="Pfam" id="PF14487">
    <property type="entry name" value="DarT"/>
    <property type="match status" value="1"/>
</dbReference>
<evidence type="ECO:0000256" key="1">
    <source>
        <dbReference type="ARBA" id="ARBA00022649"/>
    </source>
</evidence>
<dbReference type="PROSITE" id="PS52018">
    <property type="entry name" value="DART"/>
    <property type="match status" value="1"/>
</dbReference>
<evidence type="ECO:0000256" key="3">
    <source>
        <dbReference type="ARBA" id="ARBA00022679"/>
    </source>
</evidence>
<keyword evidence="1 6" id="KW-1277">Toxin-antitoxin system</keyword>
<dbReference type="GO" id="GO:0016757">
    <property type="term" value="F:glycosyltransferase activity"/>
    <property type="evidence" value="ECO:0007669"/>
    <property type="project" value="UniProtKB-KW"/>
</dbReference>
<keyword evidence="5 6" id="KW-0238">DNA-binding</keyword>
<dbReference type="Proteomes" id="UP000297225">
    <property type="component" value="Unassembled WGS sequence"/>
</dbReference>
<evidence type="ECO:0000256" key="6">
    <source>
        <dbReference type="PROSITE-ProRule" id="PRU01362"/>
    </source>
</evidence>
<evidence type="ECO:0000259" key="7">
    <source>
        <dbReference type="PROSITE" id="PS52018"/>
    </source>
</evidence>
<dbReference type="EMBL" id="SPNC01000273">
    <property type="protein sequence ID" value="TFH93887.1"/>
    <property type="molecule type" value="Genomic_DNA"/>
</dbReference>
<evidence type="ECO:0000256" key="5">
    <source>
        <dbReference type="ARBA" id="ARBA00023125"/>
    </source>
</evidence>
<sequence>CQGGDYDSQELDKKYGLEDYVRLSFCNDHPMAYRLQQSGSAIVILKIEVDVALLKGTLFSDINAADKLHTHGGELDDLKRVNFNATKRNYVRKDDDDFKPHQAEVMVKTFVPKKYIVNLDNF</sequence>
<reference evidence="8 9" key="1">
    <citation type="submission" date="2019-03" db="EMBL/GenBank/DDBJ databases">
        <title>Porphyromonas levii Isolated from the Uterus of Dairy Cows.</title>
        <authorList>
            <person name="Francis A.M."/>
        </authorList>
    </citation>
    <scope>NUCLEOTIDE SEQUENCE [LARGE SCALE GENOMIC DNA]</scope>
    <source>
        <strain evidence="8 9">AF5678</strain>
    </source>
</reference>
<comment type="caution">
    <text evidence="6">Lacks conserved residue(s) required for the propagation of feature annotation.</text>
</comment>
<evidence type="ECO:0000313" key="8">
    <source>
        <dbReference type="EMBL" id="TFH93887.1"/>
    </source>
</evidence>
<feature type="non-terminal residue" evidence="8">
    <location>
        <position position="1"/>
    </location>
</feature>
<dbReference type="GO" id="GO:0003677">
    <property type="term" value="F:DNA binding"/>
    <property type="evidence" value="ECO:0007669"/>
    <property type="project" value="UniProtKB-UniRule"/>
</dbReference>
<feature type="domain" description="DarT" evidence="7">
    <location>
        <begin position="1"/>
        <end position="122"/>
    </location>
</feature>
<keyword evidence="2" id="KW-0328">Glycosyltransferase</keyword>
<protein>
    <submittedName>
        <fullName evidence="8">DUF4433 domain-containing protein</fullName>
    </submittedName>
</protein>
<dbReference type="InterPro" id="IPR029494">
    <property type="entry name" value="DarT"/>
</dbReference>
<keyword evidence="9" id="KW-1185">Reference proteome</keyword>
<keyword evidence="4" id="KW-0548">Nucleotidyltransferase</keyword>
<organism evidence="8 9">
    <name type="scientific">Porphyromonas levii</name>
    <dbReference type="NCBI Taxonomy" id="28114"/>
    <lineage>
        <taxon>Bacteria</taxon>
        <taxon>Pseudomonadati</taxon>
        <taxon>Bacteroidota</taxon>
        <taxon>Bacteroidia</taxon>
        <taxon>Bacteroidales</taxon>
        <taxon>Porphyromonadaceae</taxon>
        <taxon>Porphyromonas</taxon>
    </lineage>
</organism>
<comment type="caution">
    <text evidence="8">The sequence shown here is derived from an EMBL/GenBank/DDBJ whole genome shotgun (WGS) entry which is preliminary data.</text>
</comment>
<evidence type="ECO:0000256" key="4">
    <source>
        <dbReference type="ARBA" id="ARBA00022695"/>
    </source>
</evidence>
<gene>
    <name evidence="8" type="ORF">E4P47_09795</name>
</gene>
<dbReference type="AlphaFoldDB" id="A0A4Y8WNJ3"/>
<evidence type="ECO:0000313" key="9">
    <source>
        <dbReference type="Proteomes" id="UP000297225"/>
    </source>
</evidence>
<name>A0A4Y8WNJ3_9PORP</name>
<dbReference type="RefSeq" id="WP_134852705.1">
    <property type="nucleotide sequence ID" value="NZ_SPNC01000273.1"/>
</dbReference>
<keyword evidence="3" id="KW-0808">Transferase</keyword>
<proteinExistence type="inferred from homology"/>
<comment type="similarity">
    <text evidence="6">Belongs to the DarT ADP-ribosyltransferase family.</text>
</comment>
<dbReference type="GO" id="GO:0016779">
    <property type="term" value="F:nucleotidyltransferase activity"/>
    <property type="evidence" value="ECO:0007669"/>
    <property type="project" value="UniProtKB-KW"/>
</dbReference>
<accession>A0A4Y8WNJ3</accession>
<evidence type="ECO:0000256" key="2">
    <source>
        <dbReference type="ARBA" id="ARBA00022676"/>
    </source>
</evidence>